<dbReference type="PANTHER" id="PTHR45642:SF138">
    <property type="entry name" value="GDSL ESTERASE_LIPASE EXL3-LIKE"/>
    <property type="match status" value="1"/>
</dbReference>
<feature type="signal peptide" evidence="2">
    <location>
        <begin position="1"/>
        <end position="29"/>
    </location>
</feature>
<comment type="similarity">
    <text evidence="1">Belongs to the 'GDSL' lipolytic enzyme family.</text>
</comment>
<dbReference type="InterPro" id="IPR008265">
    <property type="entry name" value="Lipase_GDSL_AS"/>
</dbReference>
<protein>
    <submittedName>
        <fullName evidence="3">Uncharacterized protein</fullName>
    </submittedName>
</protein>
<accession>A0AAU9P869</accession>
<dbReference type="GO" id="GO:0005576">
    <property type="term" value="C:extracellular region"/>
    <property type="evidence" value="ECO:0007669"/>
    <property type="project" value="TreeGrafter"/>
</dbReference>
<dbReference type="InterPro" id="IPR036514">
    <property type="entry name" value="SGNH_hydro_sf"/>
</dbReference>
<dbReference type="PANTHER" id="PTHR45642">
    <property type="entry name" value="GDSL ESTERASE/LIPASE EXL3"/>
    <property type="match status" value="1"/>
</dbReference>
<dbReference type="EMBL" id="CAKMRJ010005523">
    <property type="protein sequence ID" value="CAH1446326.1"/>
    <property type="molecule type" value="Genomic_DNA"/>
</dbReference>
<dbReference type="GO" id="GO:0006629">
    <property type="term" value="P:lipid metabolic process"/>
    <property type="evidence" value="ECO:0007669"/>
    <property type="project" value="InterPro"/>
</dbReference>
<dbReference type="InterPro" id="IPR050592">
    <property type="entry name" value="GDSL_lipolytic_enzyme"/>
</dbReference>
<organism evidence="3 4">
    <name type="scientific">Lactuca virosa</name>
    <dbReference type="NCBI Taxonomy" id="75947"/>
    <lineage>
        <taxon>Eukaryota</taxon>
        <taxon>Viridiplantae</taxon>
        <taxon>Streptophyta</taxon>
        <taxon>Embryophyta</taxon>
        <taxon>Tracheophyta</taxon>
        <taxon>Spermatophyta</taxon>
        <taxon>Magnoliopsida</taxon>
        <taxon>eudicotyledons</taxon>
        <taxon>Gunneridae</taxon>
        <taxon>Pentapetalae</taxon>
        <taxon>asterids</taxon>
        <taxon>campanulids</taxon>
        <taxon>Asterales</taxon>
        <taxon>Asteraceae</taxon>
        <taxon>Cichorioideae</taxon>
        <taxon>Cichorieae</taxon>
        <taxon>Lactucinae</taxon>
        <taxon>Lactuca</taxon>
    </lineage>
</organism>
<dbReference type="Proteomes" id="UP001157418">
    <property type="component" value="Unassembled WGS sequence"/>
</dbReference>
<evidence type="ECO:0000313" key="3">
    <source>
        <dbReference type="EMBL" id="CAH1446326.1"/>
    </source>
</evidence>
<dbReference type="CDD" id="cd01837">
    <property type="entry name" value="SGNH_plant_lipase_like"/>
    <property type="match status" value="1"/>
</dbReference>
<dbReference type="InterPro" id="IPR001087">
    <property type="entry name" value="GDSL"/>
</dbReference>
<evidence type="ECO:0000256" key="2">
    <source>
        <dbReference type="SAM" id="SignalP"/>
    </source>
</evidence>
<keyword evidence="4" id="KW-1185">Reference proteome</keyword>
<evidence type="ECO:0000256" key="1">
    <source>
        <dbReference type="ARBA" id="ARBA00008668"/>
    </source>
</evidence>
<dbReference type="Gene3D" id="3.40.50.1110">
    <property type="entry name" value="SGNH hydrolase"/>
    <property type="match status" value="1"/>
</dbReference>
<reference evidence="3 4" key="1">
    <citation type="submission" date="2022-01" db="EMBL/GenBank/DDBJ databases">
        <authorList>
            <person name="Xiong W."/>
            <person name="Schranz E."/>
        </authorList>
    </citation>
    <scope>NUCLEOTIDE SEQUENCE [LARGE SCALE GENOMIC DNA]</scope>
</reference>
<comment type="caution">
    <text evidence="3">The sequence shown here is derived from an EMBL/GenBank/DDBJ whole genome shotgun (WGS) entry which is preliminary data.</text>
</comment>
<dbReference type="InterPro" id="IPR035669">
    <property type="entry name" value="SGNH_plant_lipase-like"/>
</dbReference>
<feature type="chain" id="PRO_5043784619" evidence="2">
    <location>
        <begin position="30"/>
        <end position="370"/>
    </location>
</feature>
<gene>
    <name evidence="3" type="ORF">LVIROSA_LOCUS32025</name>
</gene>
<keyword evidence="2" id="KW-0732">Signal</keyword>
<dbReference type="GO" id="GO:0016298">
    <property type="term" value="F:lipase activity"/>
    <property type="evidence" value="ECO:0007669"/>
    <property type="project" value="InterPro"/>
</dbReference>
<evidence type="ECO:0000313" key="4">
    <source>
        <dbReference type="Proteomes" id="UP001157418"/>
    </source>
</evidence>
<sequence length="370" mass="40912">MQVFLLLHRQLSFLLLLPLLLLLQLQCSGISNDSNQSPCDLGKRCRLKEGTHVVPAVIVFGDSVVDTGNNNNLATVFKVNYPPYGKDFYGGQPTGRFSNGKVPPDFIVEELGIKEVLPPYLGPSLPIEDLRTGVNFASGGGGYDPLTSQLASVISLPGQIELFKEYLEKVKSMAGEEAVNDILSKGLFVVATGSNDVTNTYFNNPLRRYHFDFESYSRLLVDSASSFLQDLYNLGVRRIGVFSLPPIGCLPSQRTLVGGIQRECVKNYNELAELFNTKLSMEINSLSQRLPFAKMVYVDAYYLPLDMIQNPGKYGDGERLENGLIVNGSVDESWLLRGLVEEAECELKLDPSVSGFDNTFLTTGGRRWRG</sequence>
<dbReference type="Pfam" id="PF00657">
    <property type="entry name" value="Lipase_GDSL"/>
    <property type="match status" value="1"/>
</dbReference>
<dbReference type="PROSITE" id="PS01098">
    <property type="entry name" value="LIPASE_GDSL_SER"/>
    <property type="match status" value="1"/>
</dbReference>
<dbReference type="AlphaFoldDB" id="A0AAU9P869"/>
<name>A0AAU9P869_9ASTR</name>
<proteinExistence type="inferred from homology"/>